<feature type="signal peptide" evidence="1">
    <location>
        <begin position="1"/>
        <end position="15"/>
    </location>
</feature>
<protein>
    <submittedName>
        <fullName evidence="2">Uncharacterized protein</fullName>
    </submittedName>
</protein>
<dbReference type="Proteomes" id="UP000228920">
    <property type="component" value="Unassembled WGS sequence"/>
</dbReference>
<evidence type="ECO:0000313" key="3">
    <source>
        <dbReference type="Proteomes" id="UP000228920"/>
    </source>
</evidence>
<proteinExistence type="predicted"/>
<feature type="chain" id="PRO_5014740613" evidence="1">
    <location>
        <begin position="16"/>
        <end position="156"/>
    </location>
</feature>
<evidence type="ECO:0000256" key="1">
    <source>
        <dbReference type="SAM" id="SignalP"/>
    </source>
</evidence>
<sequence>MLFLVILLVSFFAYTLNQQSYSSAKYGFKFTDTRGWTTAALESGEGITFKTKLSNGLDSYVYVNIIPHSDDFMNFAETFMTKDYSQEYSELCKTTARENNMEFKTINPTNIENANAYLCESETKNSNNDLIMYKNYLITTAKSNILITYIYNPTET</sequence>
<comment type="caution">
    <text evidence="2">The sequence shown here is derived from an EMBL/GenBank/DDBJ whole genome shotgun (WGS) entry which is preliminary data.</text>
</comment>
<dbReference type="AlphaFoldDB" id="A0A2M7TFY6"/>
<accession>A0A2M7TFY6</accession>
<name>A0A2M7TFY6_UNCKA</name>
<gene>
    <name evidence="2" type="ORF">COY32_05895</name>
</gene>
<keyword evidence="1" id="KW-0732">Signal</keyword>
<reference evidence="3" key="1">
    <citation type="submission" date="2017-09" db="EMBL/GenBank/DDBJ databases">
        <title>Depth-based differentiation of microbial function through sediment-hosted aquifers and enrichment of novel symbionts in the deep terrestrial subsurface.</title>
        <authorList>
            <person name="Probst A.J."/>
            <person name="Ladd B."/>
            <person name="Jarett J.K."/>
            <person name="Geller-Mcgrath D.E."/>
            <person name="Sieber C.M.K."/>
            <person name="Emerson J.B."/>
            <person name="Anantharaman K."/>
            <person name="Thomas B.C."/>
            <person name="Malmstrom R."/>
            <person name="Stieglmeier M."/>
            <person name="Klingl A."/>
            <person name="Woyke T."/>
            <person name="Ryan C.M."/>
            <person name="Banfield J.F."/>
        </authorList>
    </citation>
    <scope>NUCLEOTIDE SEQUENCE [LARGE SCALE GENOMIC DNA]</scope>
</reference>
<dbReference type="EMBL" id="PFNL01000161">
    <property type="protein sequence ID" value="PIZ44852.1"/>
    <property type="molecule type" value="Genomic_DNA"/>
</dbReference>
<evidence type="ECO:0000313" key="2">
    <source>
        <dbReference type="EMBL" id="PIZ44852.1"/>
    </source>
</evidence>
<organism evidence="2 3">
    <name type="scientific">candidate division WWE3 bacterium CG_4_10_14_0_2_um_filter_41_14</name>
    <dbReference type="NCBI Taxonomy" id="1975072"/>
    <lineage>
        <taxon>Bacteria</taxon>
        <taxon>Katanobacteria</taxon>
    </lineage>
</organism>